<gene>
    <name evidence="2" type="ORF">GCM10009037_04030</name>
</gene>
<protein>
    <recommendedName>
        <fullName evidence="4">DUF2196 domain-containing protein</fullName>
    </recommendedName>
</protein>
<name>A0A830F5Y3_9EURY</name>
<evidence type="ECO:0008006" key="4">
    <source>
        <dbReference type="Google" id="ProtNLM"/>
    </source>
</evidence>
<evidence type="ECO:0000313" key="2">
    <source>
        <dbReference type="EMBL" id="GGL23640.1"/>
    </source>
</evidence>
<reference evidence="2 3" key="1">
    <citation type="journal article" date="2019" name="Int. J. Syst. Evol. Microbiol.">
        <title>The Global Catalogue of Microorganisms (GCM) 10K type strain sequencing project: providing services to taxonomists for standard genome sequencing and annotation.</title>
        <authorList>
            <consortium name="The Broad Institute Genomics Platform"/>
            <consortium name="The Broad Institute Genome Sequencing Center for Infectious Disease"/>
            <person name="Wu L."/>
            <person name="Ma J."/>
        </authorList>
    </citation>
    <scope>NUCLEOTIDE SEQUENCE [LARGE SCALE GENOMIC DNA]</scope>
    <source>
        <strain evidence="2 3">JCM 19585</strain>
    </source>
</reference>
<dbReference type="Proteomes" id="UP000628840">
    <property type="component" value="Unassembled WGS sequence"/>
</dbReference>
<accession>A0A830F5Y3</accession>
<evidence type="ECO:0000313" key="3">
    <source>
        <dbReference type="Proteomes" id="UP000628840"/>
    </source>
</evidence>
<evidence type="ECO:0000256" key="1">
    <source>
        <dbReference type="SAM" id="MobiDB-lite"/>
    </source>
</evidence>
<dbReference type="EMBL" id="BMPF01000001">
    <property type="protein sequence ID" value="GGL23640.1"/>
    <property type="molecule type" value="Genomic_DNA"/>
</dbReference>
<keyword evidence="3" id="KW-1185">Reference proteome</keyword>
<feature type="region of interest" description="Disordered" evidence="1">
    <location>
        <begin position="1"/>
        <end position="38"/>
    </location>
</feature>
<proteinExistence type="predicted"/>
<organism evidence="2 3">
    <name type="scientific">Halarchaeum grantii</name>
    <dbReference type="NCBI Taxonomy" id="1193105"/>
    <lineage>
        <taxon>Archaea</taxon>
        <taxon>Methanobacteriati</taxon>
        <taxon>Methanobacteriota</taxon>
        <taxon>Stenosarchaea group</taxon>
        <taxon>Halobacteria</taxon>
        <taxon>Halobacteriales</taxon>
        <taxon>Halobacteriaceae</taxon>
    </lineage>
</organism>
<sequence length="89" mass="9588">MLAQRAPADKKSATTSFVDPPPPPDMADRPNYPAPHELEKGMTVEIEQSEDAEPIVGEVGAVLEEADPEGTVVKLKSGVRGRVRSVTHR</sequence>
<dbReference type="AlphaFoldDB" id="A0A830F5Y3"/>
<comment type="caution">
    <text evidence="2">The sequence shown here is derived from an EMBL/GenBank/DDBJ whole genome shotgun (WGS) entry which is preliminary data.</text>
</comment>